<evidence type="ECO:0000313" key="2">
    <source>
        <dbReference type="Proteomes" id="UP000032141"/>
    </source>
</evidence>
<protein>
    <submittedName>
        <fullName evidence="1">Uncharacterized protein</fullName>
    </submittedName>
</protein>
<organism evidence="1 2">
    <name type="scientific">Brassica oleracea var. oleracea</name>
    <dbReference type="NCBI Taxonomy" id="109376"/>
    <lineage>
        <taxon>Eukaryota</taxon>
        <taxon>Viridiplantae</taxon>
        <taxon>Streptophyta</taxon>
        <taxon>Embryophyta</taxon>
        <taxon>Tracheophyta</taxon>
        <taxon>Spermatophyta</taxon>
        <taxon>Magnoliopsida</taxon>
        <taxon>eudicotyledons</taxon>
        <taxon>Gunneridae</taxon>
        <taxon>Pentapetalae</taxon>
        <taxon>rosids</taxon>
        <taxon>malvids</taxon>
        <taxon>Brassicales</taxon>
        <taxon>Brassicaceae</taxon>
        <taxon>Brassiceae</taxon>
        <taxon>Brassica</taxon>
    </lineage>
</organism>
<reference evidence="1 2" key="1">
    <citation type="journal article" date="2014" name="Genome Biol.">
        <title>Transcriptome and methylome profiling reveals relics of genome dominance in the mesopolyploid Brassica oleracea.</title>
        <authorList>
            <person name="Parkin I.A."/>
            <person name="Koh C."/>
            <person name="Tang H."/>
            <person name="Robinson S.J."/>
            <person name="Kagale S."/>
            <person name="Clarke W.E."/>
            <person name="Town C.D."/>
            <person name="Nixon J."/>
            <person name="Krishnakumar V."/>
            <person name="Bidwell S.L."/>
            <person name="Denoeud F."/>
            <person name="Belcram H."/>
            <person name="Links M.G."/>
            <person name="Just J."/>
            <person name="Clarke C."/>
            <person name="Bender T."/>
            <person name="Huebert T."/>
            <person name="Mason A.S."/>
            <person name="Pires J.C."/>
            <person name="Barker G."/>
            <person name="Moore J."/>
            <person name="Walley P.G."/>
            <person name="Manoli S."/>
            <person name="Batley J."/>
            <person name="Edwards D."/>
            <person name="Nelson M.N."/>
            <person name="Wang X."/>
            <person name="Paterson A.H."/>
            <person name="King G."/>
            <person name="Bancroft I."/>
            <person name="Chalhoub B."/>
            <person name="Sharpe A.G."/>
        </authorList>
    </citation>
    <scope>NUCLEOTIDE SEQUENCE</scope>
    <source>
        <strain evidence="1 2">cv. TO1000</strain>
    </source>
</reference>
<reference evidence="1" key="2">
    <citation type="submission" date="2015-03" db="UniProtKB">
        <authorList>
            <consortium name="EnsemblPlants"/>
        </authorList>
    </citation>
    <scope>IDENTIFICATION</scope>
</reference>
<dbReference type="HOGENOM" id="CLU_103104_0_0_1"/>
<keyword evidence="2" id="KW-1185">Reference proteome</keyword>
<dbReference type="AlphaFoldDB" id="A0A0D3CNL8"/>
<dbReference type="EnsemblPlants" id="Bo6g003370.1">
    <property type="protein sequence ID" value="Bo6g003370.1"/>
    <property type="gene ID" value="Bo6g003370"/>
</dbReference>
<dbReference type="Proteomes" id="UP000032141">
    <property type="component" value="Chromosome C6"/>
</dbReference>
<accession>A0A0D3CNL8</accession>
<sequence>MAILEPFEEPKLTSNTKPDITACLGAWYKWDRILQTSLEDPDTCLKSLHHVIDTPKVSIELTRFVDPDVVQALGIRSDLEDLFVELGMGNFATHPQVLYPELVRQFMATSKRSFELDFKRHRFEVNKHPVAEVMPVLRKSGQSTSREETVEEMKDCRSILHHWCRLTVIPE</sequence>
<dbReference type="Gramene" id="Bo6g003370.1">
    <property type="protein sequence ID" value="Bo6g003370.1"/>
    <property type="gene ID" value="Bo6g003370"/>
</dbReference>
<proteinExistence type="predicted"/>
<name>A0A0D3CNL8_BRAOL</name>
<evidence type="ECO:0000313" key="1">
    <source>
        <dbReference type="EnsemblPlants" id="Bo6g003370.1"/>
    </source>
</evidence>